<keyword evidence="2" id="KW-1185">Reference proteome</keyword>
<evidence type="ECO:0000313" key="2">
    <source>
        <dbReference type="Proteomes" id="UP000316471"/>
    </source>
</evidence>
<accession>A0A562M302</accession>
<comment type="caution">
    <text evidence="1">The sequence shown here is derived from an EMBL/GenBank/DDBJ whole genome shotgun (WGS) entry which is preliminary data.</text>
</comment>
<dbReference type="Proteomes" id="UP000316471">
    <property type="component" value="Unassembled WGS sequence"/>
</dbReference>
<protein>
    <submittedName>
        <fullName evidence="1">Uncharacterized protein</fullName>
    </submittedName>
</protein>
<gene>
    <name evidence="1" type="ORF">IP93_00312</name>
</gene>
<dbReference type="EMBL" id="VLKP01000001">
    <property type="protein sequence ID" value="TWI14316.1"/>
    <property type="molecule type" value="Genomic_DNA"/>
</dbReference>
<name>A0A562M302_9GAMM</name>
<dbReference type="AlphaFoldDB" id="A0A562M302"/>
<reference evidence="1 2" key="1">
    <citation type="journal article" date="2015" name="Stand. Genomic Sci.">
        <title>Genomic Encyclopedia of Bacterial and Archaeal Type Strains, Phase III: the genomes of soil and plant-associated and newly described type strains.</title>
        <authorList>
            <person name="Whitman W.B."/>
            <person name="Woyke T."/>
            <person name="Klenk H.P."/>
            <person name="Zhou Y."/>
            <person name="Lilburn T.G."/>
            <person name="Beck B.J."/>
            <person name="De Vos P."/>
            <person name="Vandamme P."/>
            <person name="Eisen J.A."/>
            <person name="Garrity G."/>
            <person name="Hugenholtz P."/>
            <person name="Kyrpides N.C."/>
        </authorList>
    </citation>
    <scope>NUCLEOTIDE SEQUENCE [LARGE SCALE GENOMIC DNA]</scope>
    <source>
        <strain evidence="1 2">CGMCC 1.10136</strain>
    </source>
</reference>
<proteinExistence type="predicted"/>
<sequence>MLLAKTDKARTAIQNRDAGLTAQERHILIVSNGQRSLNDIVSMLGPAILASIDRLLRDGYLQPAAAERTVDGLASTSQGMHALLRASRDLASKVQERAHVVIEAATTAAAPPPTSFPAEPVATLPTPPAAPRVGPRRSLAAAKMYMLDMLQLQRSSEAASLKLAIQSSSSGEEILGSLIDSLRHLRDVATASYYDRVAMRLGEVLPEEFVPHLAAAMRVDTAASSAA</sequence>
<organism evidence="1 2">
    <name type="scientific">Aerolutibacter ruishenii</name>
    <dbReference type="NCBI Taxonomy" id="686800"/>
    <lineage>
        <taxon>Bacteria</taxon>
        <taxon>Pseudomonadati</taxon>
        <taxon>Pseudomonadota</taxon>
        <taxon>Gammaproteobacteria</taxon>
        <taxon>Lysobacterales</taxon>
        <taxon>Lysobacteraceae</taxon>
        <taxon>Aerolutibacter</taxon>
    </lineage>
</organism>
<evidence type="ECO:0000313" key="1">
    <source>
        <dbReference type="EMBL" id="TWI14316.1"/>
    </source>
</evidence>